<gene>
    <name evidence="1" type="ORF">NCTC11296_02251</name>
</gene>
<protein>
    <submittedName>
        <fullName evidence="1">Uncharacterized protein</fullName>
    </submittedName>
</protein>
<evidence type="ECO:0000313" key="2">
    <source>
        <dbReference type="Proteomes" id="UP000254465"/>
    </source>
</evidence>
<accession>A0A377IAI2</accession>
<sequence>MMNEQTYCGIDVAKRHFVIGLQGKERWENSSFFHRSLSE</sequence>
<evidence type="ECO:0000313" key="1">
    <source>
        <dbReference type="EMBL" id="STO72327.1"/>
    </source>
</evidence>
<proteinExistence type="predicted"/>
<name>A0A377IAI2_AVIPA</name>
<dbReference type="Proteomes" id="UP000254465">
    <property type="component" value="Unassembled WGS sequence"/>
</dbReference>
<dbReference type="AlphaFoldDB" id="A0A377IAI2"/>
<reference evidence="1 2" key="1">
    <citation type="submission" date="2018-06" db="EMBL/GenBank/DDBJ databases">
        <authorList>
            <consortium name="Pathogen Informatics"/>
            <person name="Doyle S."/>
        </authorList>
    </citation>
    <scope>NUCLEOTIDE SEQUENCE [LARGE SCALE GENOMIC DNA]</scope>
    <source>
        <strain evidence="1 2">NCTC11296</strain>
    </source>
</reference>
<organism evidence="1 2">
    <name type="scientific">Avibacterium paragallinarum</name>
    <name type="common">Haemophilus gallinarum</name>
    <dbReference type="NCBI Taxonomy" id="728"/>
    <lineage>
        <taxon>Bacteria</taxon>
        <taxon>Pseudomonadati</taxon>
        <taxon>Pseudomonadota</taxon>
        <taxon>Gammaproteobacteria</taxon>
        <taxon>Pasteurellales</taxon>
        <taxon>Pasteurellaceae</taxon>
        <taxon>Avibacterium</taxon>
    </lineage>
</organism>
<dbReference type="EMBL" id="UGHK01000002">
    <property type="protein sequence ID" value="STO72327.1"/>
    <property type="molecule type" value="Genomic_DNA"/>
</dbReference>